<dbReference type="EMBL" id="SHKL01000001">
    <property type="protein sequence ID" value="RZT85982.1"/>
    <property type="molecule type" value="Genomic_DNA"/>
</dbReference>
<dbReference type="NCBIfam" id="NF033748">
    <property type="entry name" value="class_F_sortase"/>
    <property type="match status" value="1"/>
</dbReference>
<keyword evidence="1" id="KW-0378">Hydrolase</keyword>
<keyword evidence="3" id="KW-1185">Reference proteome</keyword>
<dbReference type="Proteomes" id="UP000291591">
    <property type="component" value="Unassembled WGS sequence"/>
</dbReference>
<comment type="caution">
    <text evidence="2">The sequence shown here is derived from an EMBL/GenBank/DDBJ whole genome shotgun (WGS) entry which is preliminary data.</text>
</comment>
<organism evidence="2 3">
    <name type="scientific">Pseudonocardia sediminis</name>
    <dbReference type="NCBI Taxonomy" id="1397368"/>
    <lineage>
        <taxon>Bacteria</taxon>
        <taxon>Bacillati</taxon>
        <taxon>Actinomycetota</taxon>
        <taxon>Actinomycetes</taxon>
        <taxon>Pseudonocardiales</taxon>
        <taxon>Pseudonocardiaceae</taxon>
        <taxon>Pseudonocardia</taxon>
    </lineage>
</organism>
<evidence type="ECO:0000256" key="1">
    <source>
        <dbReference type="ARBA" id="ARBA00022801"/>
    </source>
</evidence>
<dbReference type="Gene3D" id="2.40.260.10">
    <property type="entry name" value="Sortase"/>
    <property type="match status" value="1"/>
</dbReference>
<dbReference type="GO" id="GO:0016787">
    <property type="term" value="F:hydrolase activity"/>
    <property type="evidence" value="ECO:0007669"/>
    <property type="project" value="UniProtKB-KW"/>
</dbReference>
<dbReference type="AlphaFoldDB" id="A0A4Q7UVK7"/>
<dbReference type="Pfam" id="PF04203">
    <property type="entry name" value="Sortase"/>
    <property type="match status" value="1"/>
</dbReference>
<evidence type="ECO:0000313" key="2">
    <source>
        <dbReference type="EMBL" id="RZT85982.1"/>
    </source>
</evidence>
<dbReference type="InterPro" id="IPR023365">
    <property type="entry name" value="Sortase_dom-sf"/>
</dbReference>
<dbReference type="InterPro" id="IPR005754">
    <property type="entry name" value="Sortase"/>
</dbReference>
<dbReference type="CDD" id="cd05829">
    <property type="entry name" value="Sortase_F"/>
    <property type="match status" value="1"/>
</dbReference>
<reference evidence="2 3" key="1">
    <citation type="submission" date="2019-02" db="EMBL/GenBank/DDBJ databases">
        <title>Sequencing the genomes of 1000 actinobacteria strains.</title>
        <authorList>
            <person name="Klenk H.-P."/>
        </authorList>
    </citation>
    <scope>NUCLEOTIDE SEQUENCE [LARGE SCALE GENOMIC DNA]</scope>
    <source>
        <strain evidence="2 3">DSM 45779</strain>
    </source>
</reference>
<sequence length="188" mass="19293">MACLALVVADPAAAPTTDALRSASATTRPSVAEAPPATVLEESEPTRITVPSAGIDAPVIGLGLKPDGGMEVPSDGPTSGWFTGGPTPGELGPAVVAAHVNWRGKPGAFAALETVAPGAEIRIERADGSTAVFDVTRVRQYPKSVFPTDEVYGDLDHAGLRLITCGGEFDGDAHSYRSNVVVFADLRA</sequence>
<gene>
    <name evidence="2" type="ORF">EV383_2870</name>
</gene>
<accession>A0A4Q7UVK7</accession>
<protein>
    <submittedName>
        <fullName evidence="2">Sortase family protein</fullName>
    </submittedName>
</protein>
<proteinExistence type="predicted"/>
<evidence type="ECO:0000313" key="3">
    <source>
        <dbReference type="Proteomes" id="UP000291591"/>
    </source>
</evidence>
<dbReference type="InterPro" id="IPR042001">
    <property type="entry name" value="Sortase_F"/>
</dbReference>
<dbReference type="SUPFAM" id="SSF63817">
    <property type="entry name" value="Sortase"/>
    <property type="match status" value="1"/>
</dbReference>
<name>A0A4Q7UVK7_PSEST</name>